<organism evidence="1 2">
    <name type="scientific">Candidatus Taylorbacteria bacterium CG11_big_fil_rev_8_21_14_0_20_46_11</name>
    <dbReference type="NCBI Taxonomy" id="1975025"/>
    <lineage>
        <taxon>Bacteria</taxon>
        <taxon>Candidatus Tayloriibacteriota</taxon>
    </lineage>
</organism>
<proteinExistence type="predicted"/>
<protein>
    <submittedName>
        <fullName evidence="1">Uncharacterized protein</fullName>
    </submittedName>
</protein>
<comment type="caution">
    <text evidence="1">The sequence shown here is derived from an EMBL/GenBank/DDBJ whole genome shotgun (WGS) entry which is preliminary data.</text>
</comment>
<dbReference type="Proteomes" id="UP000229342">
    <property type="component" value="Unassembled WGS sequence"/>
</dbReference>
<evidence type="ECO:0000313" key="2">
    <source>
        <dbReference type="Proteomes" id="UP000229342"/>
    </source>
</evidence>
<sequence length="142" mass="17211">MIELADVNKAISCAKETIGLSDKEFNKLLSSCEVSRPFDAIRIPCHKFYALWKSLYLPEWILYSGYKQEDHLRVICRQIEIRDYPFKKSKMVRQSWKEFLQEQWDFESKHYGVRLRWKIRFKRLLFKKISKKMQIKDCNGHS</sequence>
<accession>A0A2H0KBJ0</accession>
<dbReference type="EMBL" id="PCVG01000044">
    <property type="protein sequence ID" value="PIQ68577.1"/>
    <property type="molecule type" value="Genomic_DNA"/>
</dbReference>
<name>A0A2H0KBJ0_9BACT</name>
<evidence type="ECO:0000313" key="1">
    <source>
        <dbReference type="EMBL" id="PIQ68577.1"/>
    </source>
</evidence>
<gene>
    <name evidence="1" type="ORF">COV91_03550</name>
</gene>
<reference evidence="1 2" key="1">
    <citation type="submission" date="2017-09" db="EMBL/GenBank/DDBJ databases">
        <title>Depth-based differentiation of microbial function through sediment-hosted aquifers and enrichment of novel symbionts in the deep terrestrial subsurface.</title>
        <authorList>
            <person name="Probst A.J."/>
            <person name="Ladd B."/>
            <person name="Jarett J.K."/>
            <person name="Geller-Mcgrath D.E."/>
            <person name="Sieber C.M."/>
            <person name="Emerson J.B."/>
            <person name="Anantharaman K."/>
            <person name="Thomas B.C."/>
            <person name="Malmstrom R."/>
            <person name="Stieglmeier M."/>
            <person name="Klingl A."/>
            <person name="Woyke T."/>
            <person name="Ryan C.M."/>
            <person name="Banfield J.F."/>
        </authorList>
    </citation>
    <scope>NUCLEOTIDE SEQUENCE [LARGE SCALE GENOMIC DNA]</scope>
    <source>
        <strain evidence="1">CG11_big_fil_rev_8_21_14_0_20_46_11</strain>
    </source>
</reference>
<dbReference type="AlphaFoldDB" id="A0A2H0KBJ0"/>